<organism evidence="1 2">
    <name type="scientific">Calothrix parasitica NIES-267</name>
    <dbReference type="NCBI Taxonomy" id="1973488"/>
    <lineage>
        <taxon>Bacteria</taxon>
        <taxon>Bacillati</taxon>
        <taxon>Cyanobacteriota</taxon>
        <taxon>Cyanophyceae</taxon>
        <taxon>Nostocales</taxon>
        <taxon>Calotrichaceae</taxon>
        <taxon>Calothrix</taxon>
    </lineage>
</organism>
<protein>
    <submittedName>
        <fullName evidence="1">Uncharacterized protein</fullName>
    </submittedName>
</protein>
<dbReference type="Proteomes" id="UP000218418">
    <property type="component" value="Chromosome"/>
</dbReference>
<keyword evidence="2" id="KW-1185">Reference proteome</keyword>
<dbReference type="EMBL" id="AP018227">
    <property type="protein sequence ID" value="BAY83228.1"/>
    <property type="molecule type" value="Genomic_DNA"/>
</dbReference>
<reference evidence="1 2" key="1">
    <citation type="submission" date="2017-06" db="EMBL/GenBank/DDBJ databases">
        <title>Genome sequencing of cyanobaciteial culture collection at National Institute for Environmental Studies (NIES).</title>
        <authorList>
            <person name="Hirose Y."/>
            <person name="Shimura Y."/>
            <person name="Fujisawa T."/>
            <person name="Nakamura Y."/>
            <person name="Kawachi M."/>
        </authorList>
    </citation>
    <scope>NUCLEOTIDE SEQUENCE [LARGE SCALE GENOMIC DNA]</scope>
    <source>
        <strain evidence="1 2">NIES-267</strain>
    </source>
</reference>
<proteinExistence type="predicted"/>
<dbReference type="AlphaFoldDB" id="A0A1Z4LQ60"/>
<name>A0A1Z4LQ60_9CYAN</name>
<evidence type="ECO:0000313" key="1">
    <source>
        <dbReference type="EMBL" id="BAY83228.1"/>
    </source>
</evidence>
<accession>A0A1Z4LQ60</accession>
<sequence length="88" mass="10365">MCSQLYTSNKISRSIKAMIEPHYPKIIMSFTYRDCKIQIERDKFNKQDIYAAWVNYDRGCAIAVPYAVTPTEAIKKSKQWIDKRLNLD</sequence>
<evidence type="ECO:0000313" key="2">
    <source>
        <dbReference type="Proteomes" id="UP000218418"/>
    </source>
</evidence>
<gene>
    <name evidence="1" type="ORF">NIES267_27150</name>
</gene>